<dbReference type="AlphaFoldDB" id="A0A653DVZ8"/>
<dbReference type="SUPFAM" id="SSF116846">
    <property type="entry name" value="MIT domain"/>
    <property type="match status" value="1"/>
</dbReference>
<reference evidence="3 4" key="1">
    <citation type="submission" date="2019-01" db="EMBL/GenBank/DDBJ databases">
        <authorList>
            <person name="Sayadi A."/>
        </authorList>
    </citation>
    <scope>NUCLEOTIDE SEQUENCE [LARGE SCALE GENOMIC DNA]</scope>
</reference>
<feature type="region of interest" description="Disordered" evidence="2">
    <location>
        <begin position="52"/>
        <end position="79"/>
    </location>
</feature>
<evidence type="ECO:0000256" key="1">
    <source>
        <dbReference type="PROSITE-ProRule" id="PRU00339"/>
    </source>
</evidence>
<name>A0A653DVZ8_CALMS</name>
<evidence type="ECO:0000313" key="4">
    <source>
        <dbReference type="Proteomes" id="UP000410492"/>
    </source>
</evidence>
<feature type="compositionally biased region" description="Acidic residues" evidence="2">
    <location>
        <begin position="60"/>
        <end position="79"/>
    </location>
</feature>
<dbReference type="PROSITE" id="PS50005">
    <property type="entry name" value="TPR"/>
    <property type="match status" value="1"/>
</dbReference>
<dbReference type="OrthoDB" id="2117972at2759"/>
<evidence type="ECO:0008006" key="5">
    <source>
        <dbReference type="Google" id="ProtNLM"/>
    </source>
</evidence>
<dbReference type="InterPro" id="IPR036181">
    <property type="entry name" value="MIT_dom_sf"/>
</dbReference>
<keyword evidence="4" id="KW-1185">Reference proteome</keyword>
<organism evidence="3 4">
    <name type="scientific">Callosobruchus maculatus</name>
    <name type="common">Southern cowpea weevil</name>
    <name type="synonym">Pulse bruchid</name>
    <dbReference type="NCBI Taxonomy" id="64391"/>
    <lineage>
        <taxon>Eukaryota</taxon>
        <taxon>Metazoa</taxon>
        <taxon>Ecdysozoa</taxon>
        <taxon>Arthropoda</taxon>
        <taxon>Hexapoda</taxon>
        <taxon>Insecta</taxon>
        <taxon>Pterygota</taxon>
        <taxon>Neoptera</taxon>
        <taxon>Endopterygota</taxon>
        <taxon>Coleoptera</taxon>
        <taxon>Polyphaga</taxon>
        <taxon>Cucujiformia</taxon>
        <taxon>Chrysomeloidea</taxon>
        <taxon>Chrysomelidae</taxon>
        <taxon>Bruchinae</taxon>
        <taxon>Bruchini</taxon>
        <taxon>Callosobruchus</taxon>
    </lineage>
</organism>
<dbReference type="CDD" id="cd22089">
    <property type="entry name" value="F-box_FBXO9"/>
    <property type="match status" value="1"/>
</dbReference>
<keyword evidence="1" id="KW-0802">TPR repeat</keyword>
<evidence type="ECO:0000256" key="2">
    <source>
        <dbReference type="SAM" id="MobiDB-lite"/>
    </source>
</evidence>
<dbReference type="EMBL" id="CAACVG010015219">
    <property type="protein sequence ID" value="VEN64242.1"/>
    <property type="molecule type" value="Genomic_DNA"/>
</dbReference>
<dbReference type="InterPro" id="IPR019734">
    <property type="entry name" value="TPR_rpt"/>
</dbReference>
<evidence type="ECO:0000313" key="3">
    <source>
        <dbReference type="EMBL" id="VEN64242.1"/>
    </source>
</evidence>
<gene>
    <name evidence="3" type="ORF">CALMAC_LOCUS20822</name>
</gene>
<dbReference type="InterPro" id="IPR036047">
    <property type="entry name" value="F-box-like_dom_sf"/>
</dbReference>
<dbReference type="Proteomes" id="UP000410492">
    <property type="component" value="Unassembled WGS sequence"/>
</dbReference>
<sequence length="188" mass="21690">MYESRARELFLKGVEMEKARKLYEAIQYYKRAVQLVPDIEFKLDQTVKPKLRERQCSGTDESDSEEDELNITDDSEEEEIGDGELLTFIQRKIPRGSTLCFPKFEQHSIHIGQLPIEIILYVIRWIVSSDLDMRSLEMFGATCRGLYLCSRDPEVWHLACLRVLVLLEYGVSIVARPQENIILGGACT</sequence>
<feature type="repeat" description="TPR" evidence="1">
    <location>
        <begin position="6"/>
        <end position="39"/>
    </location>
</feature>
<proteinExistence type="predicted"/>
<dbReference type="SUPFAM" id="SSF81383">
    <property type="entry name" value="F-box domain"/>
    <property type="match status" value="1"/>
</dbReference>
<accession>A0A653DVZ8</accession>
<protein>
    <recommendedName>
        <fullName evidence="5">F-box only protein 9</fullName>
    </recommendedName>
</protein>